<reference evidence="1 2" key="1">
    <citation type="submission" date="2014-06" db="EMBL/GenBank/DDBJ databases">
        <title>Whole Genome Sequences of Three Symbiotic Endozoicomonas Bacteria.</title>
        <authorList>
            <person name="Neave M.J."/>
            <person name="Apprill A."/>
            <person name="Voolstra C.R."/>
        </authorList>
    </citation>
    <scope>NUCLEOTIDE SEQUENCE [LARGE SCALE GENOMIC DNA]</scope>
    <source>
        <strain evidence="1 2">DSM 22380</strain>
    </source>
</reference>
<evidence type="ECO:0000313" key="1">
    <source>
        <dbReference type="EMBL" id="KEI71707.1"/>
    </source>
</evidence>
<dbReference type="EMBL" id="JOJP01000001">
    <property type="protein sequence ID" value="KEI71707.1"/>
    <property type="molecule type" value="Genomic_DNA"/>
</dbReference>
<dbReference type="STRING" id="305900.GV64_14025"/>
<comment type="caution">
    <text evidence="1">The sequence shown here is derived from an EMBL/GenBank/DDBJ whole genome shotgun (WGS) entry which is preliminary data.</text>
</comment>
<dbReference type="AlphaFoldDB" id="A0A081KC31"/>
<sequence>MKETISILGCGWLGMPLGERLVNDGYPVNGSTTREEKREAISSAGMNPYIIGLSPEPQGDIQSFLDTDILFINIPPSKGDGQPNFYLRQMQELLKNIEQSRVKKIILISATSVYPQNNDEVTEEDAVRIESPFSDTAWLDIEELFTQHEDLKTTVLRFSGLIGGEYQPGRYFSGKELGGADDPVNMIHREDCLQIIEQIIAKNLFGEVFNASADEHPTRRQLYTRSCEIMGIAPPIFIDKPMPYRLVNCDKLKKALNYQFVYPDPLEALDV</sequence>
<dbReference type="GO" id="GO:0005737">
    <property type="term" value="C:cytoplasm"/>
    <property type="evidence" value="ECO:0007669"/>
    <property type="project" value="TreeGrafter"/>
</dbReference>
<dbReference type="InterPro" id="IPR051783">
    <property type="entry name" value="NAD(P)-dependent_oxidoreduct"/>
</dbReference>
<dbReference type="PANTHER" id="PTHR48079">
    <property type="entry name" value="PROTEIN YEEZ"/>
    <property type="match status" value="1"/>
</dbReference>
<name>A0A081KC31_9GAMM</name>
<evidence type="ECO:0000313" key="2">
    <source>
        <dbReference type="Proteomes" id="UP000027997"/>
    </source>
</evidence>
<dbReference type="SUPFAM" id="SSF51735">
    <property type="entry name" value="NAD(P)-binding Rossmann-fold domains"/>
    <property type="match status" value="1"/>
</dbReference>
<dbReference type="Gene3D" id="3.40.50.720">
    <property type="entry name" value="NAD(P)-binding Rossmann-like Domain"/>
    <property type="match status" value="1"/>
</dbReference>
<dbReference type="Proteomes" id="UP000027997">
    <property type="component" value="Unassembled WGS sequence"/>
</dbReference>
<dbReference type="RefSeq" id="WP_020583410.1">
    <property type="nucleotide sequence ID" value="NZ_JOJP01000001.1"/>
</dbReference>
<dbReference type="InterPro" id="IPR036291">
    <property type="entry name" value="NAD(P)-bd_dom_sf"/>
</dbReference>
<dbReference type="eggNOG" id="COG0451">
    <property type="taxonomic scope" value="Bacteria"/>
</dbReference>
<gene>
    <name evidence="1" type="ORF">GV64_14025</name>
</gene>
<dbReference type="PANTHER" id="PTHR48079:SF6">
    <property type="entry name" value="NAD(P)-BINDING DOMAIN-CONTAINING PROTEIN-RELATED"/>
    <property type="match status" value="1"/>
</dbReference>
<dbReference type="GO" id="GO:0004029">
    <property type="term" value="F:aldehyde dehydrogenase (NAD+) activity"/>
    <property type="evidence" value="ECO:0007669"/>
    <property type="project" value="TreeGrafter"/>
</dbReference>
<accession>A0A081KC31</accession>
<organism evidence="1 2">
    <name type="scientific">Endozoicomonas elysicola</name>
    <dbReference type="NCBI Taxonomy" id="305900"/>
    <lineage>
        <taxon>Bacteria</taxon>
        <taxon>Pseudomonadati</taxon>
        <taxon>Pseudomonadota</taxon>
        <taxon>Gammaproteobacteria</taxon>
        <taxon>Oceanospirillales</taxon>
        <taxon>Endozoicomonadaceae</taxon>
        <taxon>Endozoicomonas</taxon>
    </lineage>
</organism>
<protein>
    <submittedName>
        <fullName evidence="1">Uncharacterized protein</fullName>
    </submittedName>
</protein>
<proteinExistence type="predicted"/>
<keyword evidence="2" id="KW-1185">Reference proteome</keyword>